<dbReference type="RefSeq" id="WP_106873858.1">
    <property type="nucleotide sequence ID" value="NZ_CP027845.1"/>
</dbReference>
<evidence type="ECO:0000259" key="3">
    <source>
        <dbReference type="PROSITE" id="PS01031"/>
    </source>
</evidence>
<dbReference type="Proteomes" id="UP000241762">
    <property type="component" value="Chromosome"/>
</dbReference>
<name>A0A2P1P6T2_9RICK</name>
<evidence type="ECO:0000313" key="4">
    <source>
        <dbReference type="EMBL" id="AVP86979.1"/>
    </source>
</evidence>
<dbReference type="EMBL" id="CP027845">
    <property type="protein sequence ID" value="AVP86979.1"/>
    <property type="molecule type" value="Genomic_DNA"/>
</dbReference>
<organism evidence="4 5">
    <name type="scientific">Candidatus Phycorickettsia trachydisci</name>
    <dbReference type="NCBI Taxonomy" id="2115978"/>
    <lineage>
        <taxon>Bacteria</taxon>
        <taxon>Pseudomonadati</taxon>
        <taxon>Pseudomonadota</taxon>
        <taxon>Alphaproteobacteria</taxon>
        <taxon>Rickettsiales</taxon>
        <taxon>Rickettsiaceae</taxon>
        <taxon>Candidatus Phycorickettsia</taxon>
    </lineage>
</organism>
<dbReference type="PROSITE" id="PS01031">
    <property type="entry name" value="SHSP"/>
    <property type="match status" value="1"/>
</dbReference>
<proteinExistence type="inferred from homology"/>
<protein>
    <submittedName>
        <fullName evidence="4">Heat shock protein</fullName>
    </submittedName>
</protein>
<dbReference type="PANTHER" id="PTHR11527">
    <property type="entry name" value="HEAT-SHOCK PROTEIN 20 FAMILY MEMBER"/>
    <property type="match status" value="1"/>
</dbReference>
<evidence type="ECO:0000256" key="1">
    <source>
        <dbReference type="PROSITE-ProRule" id="PRU00285"/>
    </source>
</evidence>
<gene>
    <name evidence="4" type="ORF">phytr_150</name>
</gene>
<evidence type="ECO:0000256" key="2">
    <source>
        <dbReference type="RuleBase" id="RU003616"/>
    </source>
</evidence>
<dbReference type="CDD" id="cd06464">
    <property type="entry name" value="ACD_sHsps-like"/>
    <property type="match status" value="1"/>
</dbReference>
<dbReference type="KEGG" id="ptc:phytr_150"/>
<reference evidence="4 5" key="1">
    <citation type="submission" date="2018-03" db="EMBL/GenBank/DDBJ databases">
        <title>A gene transfer event suggests a long-term partnership between eustigmatophyte algae and a novel lineage of endosymbiotic bacteria.</title>
        <authorList>
            <person name="Yurchenko T."/>
            <person name="Sevcikova T."/>
            <person name="Pribyl P."/>
            <person name="El Karkouri K."/>
            <person name="Klimes V."/>
            <person name="Amaral R."/>
            <person name="Zbrankova V."/>
            <person name="Kim E."/>
            <person name="Raoult D."/>
            <person name="Santos L.M.A."/>
            <person name="Elias M."/>
        </authorList>
    </citation>
    <scope>NUCLEOTIDE SEQUENCE [LARGE SCALE GENOMIC DNA]</scope>
    <source>
        <strain evidence="4">CCALA 838</strain>
    </source>
</reference>
<dbReference type="OrthoDB" id="9808910at2"/>
<dbReference type="Pfam" id="PF00011">
    <property type="entry name" value="HSP20"/>
    <property type="match status" value="1"/>
</dbReference>
<accession>A0A2P1P6T2</accession>
<comment type="similarity">
    <text evidence="1 2">Belongs to the small heat shock protein (HSP20) family.</text>
</comment>
<keyword evidence="5" id="KW-1185">Reference proteome</keyword>
<dbReference type="SUPFAM" id="SSF49764">
    <property type="entry name" value="HSP20-like chaperones"/>
    <property type="match status" value="1"/>
</dbReference>
<dbReference type="InterPro" id="IPR002068">
    <property type="entry name" value="A-crystallin/Hsp20_dom"/>
</dbReference>
<keyword evidence="4" id="KW-0346">Stress response</keyword>
<dbReference type="AlphaFoldDB" id="A0A2P1P6T2"/>
<dbReference type="Gene3D" id="2.60.40.790">
    <property type="match status" value="1"/>
</dbReference>
<dbReference type="InterPro" id="IPR031107">
    <property type="entry name" value="Small_HSP"/>
</dbReference>
<dbReference type="InterPro" id="IPR008978">
    <property type="entry name" value="HSP20-like_chaperone"/>
</dbReference>
<sequence length="150" mass="17229">MIRNLTPKKDKLSLSNIQNRLNSMFEDFFADVPIIHGMTPMRQFPSVNVAETKNEIVIQAELPAVNKNDIKIDTLKDRIIITGEKKDENRQEESTFHLYEISYGKFQRSINLGFDINPDKVDASFSDGVLVIKVRKPEEKKDTVKTIPVH</sequence>
<feature type="domain" description="SHSP" evidence="3">
    <location>
        <begin position="38"/>
        <end position="150"/>
    </location>
</feature>
<evidence type="ECO:0000313" key="5">
    <source>
        <dbReference type="Proteomes" id="UP000241762"/>
    </source>
</evidence>